<evidence type="ECO:0000313" key="3">
    <source>
        <dbReference type="Proteomes" id="UP000233517"/>
    </source>
</evidence>
<dbReference type="EMBL" id="PHAI01000002">
    <property type="protein sequence ID" value="PKM91359.1"/>
    <property type="molecule type" value="Genomic_DNA"/>
</dbReference>
<dbReference type="Proteomes" id="UP000233517">
    <property type="component" value="Unassembled WGS sequence"/>
</dbReference>
<keyword evidence="1" id="KW-1133">Transmembrane helix</keyword>
<name>A0A2N2E9I7_9BACT</name>
<reference evidence="2 3" key="1">
    <citation type="journal article" date="2017" name="ISME J.">
        <title>Potential for microbial H2 and metal transformations associated with novel bacteria and archaea in deep terrestrial subsurface sediments.</title>
        <authorList>
            <person name="Hernsdorf A.W."/>
            <person name="Amano Y."/>
            <person name="Miyakawa K."/>
            <person name="Ise K."/>
            <person name="Suzuki Y."/>
            <person name="Anantharaman K."/>
            <person name="Probst A."/>
            <person name="Burstein D."/>
            <person name="Thomas B.C."/>
            <person name="Banfield J.F."/>
        </authorList>
    </citation>
    <scope>NUCLEOTIDE SEQUENCE [LARGE SCALE GENOMIC DNA]</scope>
    <source>
        <strain evidence="2">HGW-Falkowbacteria-1</strain>
    </source>
</reference>
<proteinExistence type="predicted"/>
<evidence type="ECO:0000256" key="1">
    <source>
        <dbReference type="SAM" id="Phobius"/>
    </source>
</evidence>
<comment type="caution">
    <text evidence="2">The sequence shown here is derived from an EMBL/GenBank/DDBJ whole genome shotgun (WGS) entry which is preliminary data.</text>
</comment>
<organism evidence="2 3">
    <name type="scientific">Candidatus Falkowbacteria bacterium HGW-Falkowbacteria-1</name>
    <dbReference type="NCBI Taxonomy" id="2013768"/>
    <lineage>
        <taxon>Bacteria</taxon>
        <taxon>Candidatus Falkowiibacteriota</taxon>
    </lineage>
</organism>
<dbReference type="AlphaFoldDB" id="A0A2N2E9I7"/>
<keyword evidence="1" id="KW-0812">Transmembrane</keyword>
<protein>
    <submittedName>
        <fullName evidence="2">Uncharacterized protein</fullName>
    </submittedName>
</protein>
<accession>A0A2N2E9I7</accession>
<keyword evidence="1" id="KW-0472">Membrane</keyword>
<evidence type="ECO:0000313" key="2">
    <source>
        <dbReference type="EMBL" id="PKM91359.1"/>
    </source>
</evidence>
<gene>
    <name evidence="2" type="ORF">CVU82_02055</name>
</gene>
<feature type="transmembrane region" description="Helical" evidence="1">
    <location>
        <begin position="6"/>
        <end position="27"/>
    </location>
</feature>
<sequence>MRETVFLFYLGRLRINILVAMIWMCAYLKEAKRWSFHLVLLLFSFYFASKQFSISFVLVLLFLSLLIHFASMIFIFLLFKFEDVAEKEGNIRKEYKKVYDKITIKEGDGIDMDAFFDELSKAKKRDPGRFLARIIYLIIGLVIIFVIFLVFHLFS</sequence>
<feature type="transmembrane region" description="Helical" evidence="1">
    <location>
        <begin position="130"/>
        <end position="154"/>
    </location>
</feature>
<feature type="transmembrane region" description="Helical" evidence="1">
    <location>
        <begin position="55"/>
        <end position="79"/>
    </location>
</feature>